<dbReference type="GO" id="GO:0016779">
    <property type="term" value="F:nucleotidyltransferase activity"/>
    <property type="evidence" value="ECO:0007669"/>
    <property type="project" value="UniProtKB-KW"/>
</dbReference>
<dbReference type="Gene3D" id="3.90.550.10">
    <property type="entry name" value="Spore Coat Polysaccharide Biosynthesis Protein SpsA, Chain A"/>
    <property type="match status" value="1"/>
</dbReference>
<evidence type="ECO:0000256" key="1">
    <source>
        <dbReference type="ARBA" id="ARBA00022679"/>
    </source>
</evidence>
<comment type="caution">
    <text evidence="5">The sequence shown here is derived from an EMBL/GenBank/DDBJ whole genome shotgun (WGS) entry which is preliminary data.</text>
</comment>
<sequence length="297" mass="33133">MQQHSELTLVILAAGLGTRFGGAKQLAEIEGLNRTIMELSIADAAPYIHKVVLVINPQIKPLIEQKIVPRLPGHLQVELAIQAITDVPERFTELSLVRQKPWGTGHALLAARPFVTGKVVVITADDYYGANAFKQLAQHIQRSQDWAMLAYPITHTLSNQGGVNRGVCQLDTEGDLSQVDEYREITLQDKTLSGINPQGVRTRLDASALVSMTCWVLNDDIFEILDENFNTFLLCADNAVKNEYYLPDQIQYALSRRLKKVNVLTAHDKWLGVTYRDELAAVSAQLENLFRDSVVNN</sequence>
<keyword evidence="3" id="KW-0460">Magnesium</keyword>
<protein>
    <recommendedName>
        <fullName evidence="4">MobA-like NTP transferase domain-containing protein</fullName>
    </recommendedName>
</protein>
<accession>A0A244CNJ5</accession>
<dbReference type="InterPro" id="IPR025877">
    <property type="entry name" value="MobA-like_NTP_Trfase"/>
</dbReference>
<proteinExistence type="predicted"/>
<dbReference type="EMBL" id="MWPV01000004">
    <property type="protein sequence ID" value="OUL57138.1"/>
    <property type="molecule type" value="Genomic_DNA"/>
</dbReference>
<keyword evidence="6" id="KW-1185">Reference proteome</keyword>
<feature type="domain" description="MobA-like NTP transferase" evidence="4">
    <location>
        <begin position="10"/>
        <end position="148"/>
    </location>
</feature>
<keyword evidence="2" id="KW-0548">Nucleotidyltransferase</keyword>
<dbReference type="Pfam" id="PF12804">
    <property type="entry name" value="NTP_transf_3"/>
    <property type="match status" value="1"/>
</dbReference>
<dbReference type="PANTHER" id="PTHR43584:SF8">
    <property type="entry name" value="N-ACETYLMURAMATE ALPHA-1-PHOSPHATE URIDYLYLTRANSFERASE"/>
    <property type="match status" value="1"/>
</dbReference>
<evidence type="ECO:0000259" key="4">
    <source>
        <dbReference type="Pfam" id="PF12804"/>
    </source>
</evidence>
<dbReference type="AlphaFoldDB" id="A0A244CNJ5"/>
<evidence type="ECO:0000256" key="3">
    <source>
        <dbReference type="ARBA" id="ARBA00022842"/>
    </source>
</evidence>
<dbReference type="SUPFAM" id="SSF53448">
    <property type="entry name" value="Nucleotide-diphospho-sugar transferases"/>
    <property type="match status" value="1"/>
</dbReference>
<dbReference type="PANTHER" id="PTHR43584">
    <property type="entry name" value="NUCLEOTIDYL TRANSFERASE"/>
    <property type="match status" value="1"/>
</dbReference>
<dbReference type="RefSeq" id="WP_086744598.1">
    <property type="nucleotide sequence ID" value="NZ_MWPV01000004.1"/>
</dbReference>
<dbReference type="Proteomes" id="UP000194841">
    <property type="component" value="Unassembled WGS sequence"/>
</dbReference>
<dbReference type="InterPro" id="IPR029044">
    <property type="entry name" value="Nucleotide-diphossugar_trans"/>
</dbReference>
<evidence type="ECO:0000313" key="6">
    <source>
        <dbReference type="Proteomes" id="UP000194841"/>
    </source>
</evidence>
<name>A0A244CNJ5_PSEDV</name>
<gene>
    <name evidence="5" type="ORF">B1199_13250</name>
</gene>
<organism evidence="5 6">
    <name type="scientific">Pseudoalteromonas ulvae</name>
    <dbReference type="NCBI Taxonomy" id="107327"/>
    <lineage>
        <taxon>Bacteria</taxon>
        <taxon>Pseudomonadati</taxon>
        <taxon>Pseudomonadota</taxon>
        <taxon>Gammaproteobacteria</taxon>
        <taxon>Alteromonadales</taxon>
        <taxon>Pseudoalteromonadaceae</taxon>
        <taxon>Pseudoalteromonas</taxon>
    </lineage>
</organism>
<evidence type="ECO:0000313" key="5">
    <source>
        <dbReference type="EMBL" id="OUL57138.1"/>
    </source>
</evidence>
<dbReference type="OrthoDB" id="9779926at2"/>
<dbReference type="InterPro" id="IPR050065">
    <property type="entry name" value="GlmU-like"/>
</dbReference>
<reference evidence="5 6" key="1">
    <citation type="submission" date="2017-02" db="EMBL/GenBank/DDBJ databases">
        <title>Pseudoalteromonas ulvae TC14 Genome.</title>
        <authorList>
            <person name="Molmeret M."/>
        </authorList>
    </citation>
    <scope>NUCLEOTIDE SEQUENCE [LARGE SCALE GENOMIC DNA]</scope>
    <source>
        <strain evidence="5">TC14</strain>
    </source>
</reference>
<keyword evidence="1" id="KW-0808">Transferase</keyword>
<evidence type="ECO:0000256" key="2">
    <source>
        <dbReference type="ARBA" id="ARBA00022695"/>
    </source>
</evidence>